<dbReference type="PANTHER" id="PTHR24020">
    <property type="entry name" value="COLLAGEN ALPHA"/>
    <property type="match status" value="1"/>
</dbReference>
<dbReference type="SMART" id="SM00327">
    <property type="entry name" value="VWA"/>
    <property type="match status" value="1"/>
</dbReference>
<evidence type="ECO:0000313" key="5">
    <source>
        <dbReference type="Proteomes" id="UP001165740"/>
    </source>
</evidence>
<feature type="chain" id="PRO_5040877931" evidence="3">
    <location>
        <begin position="27"/>
        <end position="809"/>
    </location>
</feature>
<reference evidence="6" key="1">
    <citation type="submission" date="2025-08" db="UniProtKB">
        <authorList>
            <consortium name="RefSeq"/>
        </authorList>
    </citation>
    <scope>IDENTIFICATION</scope>
</reference>
<dbReference type="Gene3D" id="3.40.50.410">
    <property type="entry name" value="von Willebrand factor, type A domain"/>
    <property type="match status" value="2"/>
</dbReference>
<dbReference type="InterPro" id="IPR002035">
    <property type="entry name" value="VWF_A"/>
</dbReference>
<sequence length="809" mass="90309">MKQFCFILFIPGIILWILFSVNLSDGHKICVEQLDLVVILDTSKSVGEKNFQKCIFFLEGVVANLSIAPDSVRVALLRYSDKAQVVSYLNDDMEKQEKLKAVGSIQYIEGSTYTDLALELTNEEVLSPERGDRSNVSDLVVLITDGESSNKSSTKNQSVKLKNRNNLKIFTLGIGSEIDDEELEAIATSNDLSLILESFENLAEIIAPMTSVTCSGGSVLDPTEPFNEQTTELGDQSTHLSDHTTQSNYSTTYSSAQTTHLSDQTTHLSDSTTPSRAQTTHFSKQTTQLGDQNRPTDQITVQIKYPTIQSNDQTTQLNDKTQTMHSSEPTRHSSDHTAHSNNKLTRSRDQTTYSSVSTRRPSASRDQVRQPSYLATRQRYSNAQSRGLTTQSYIQTTKSRKRITNSRNYKKLSNNQTTHSNYQMIYSRKLTTYAVNQARQTYQTRRRFFLNTQSIDLATQSSSVSTQSSSLTTQSSSLTTQSSGLATQSSGLTTHSNIQTTKSSNRMAYSSNYYITRSNHYTTDSKDYMTQSNDQKVYLNSPTTRLTDRAVYSSSTRTLAGGRSRELDLIIILDTSVREDCFMANINFTETLLEELPISSDLVRVALGYHSHQVQIASYLNESTNKEDKLKEVLRMKELTLSQTLNKSSQISQLDVLEGDRSDVADIIMFIKSDLFISSNLTINETKIYSIGVLNISNAQDWLKASNLSNVSFIVDSFTSPKDVANYLMTTSTSGITTRRYLVVTVHQRTSFQNLEIELSDKPVGDVNNATFLTYLGISIAIIVAALAIVVALATLYRKKQNKNCADNP</sequence>
<keyword evidence="2" id="KW-0472">Membrane</keyword>
<feature type="domain" description="VWFA" evidence="4">
    <location>
        <begin position="35"/>
        <end position="209"/>
    </location>
</feature>
<dbReference type="AlphaFoldDB" id="A0A9W3A4I3"/>
<feature type="region of interest" description="Disordered" evidence="1">
    <location>
        <begin position="218"/>
        <end position="416"/>
    </location>
</feature>
<dbReference type="SUPFAM" id="SSF53300">
    <property type="entry name" value="vWA-like"/>
    <property type="match status" value="2"/>
</dbReference>
<keyword evidence="5" id="KW-1185">Reference proteome</keyword>
<dbReference type="RefSeq" id="XP_055882084.1">
    <property type="nucleotide sequence ID" value="XM_056026109.1"/>
</dbReference>
<dbReference type="PRINTS" id="PR00453">
    <property type="entry name" value="VWFADOMAIN"/>
</dbReference>
<keyword evidence="3" id="KW-0732">Signal</keyword>
<protein>
    <submittedName>
        <fullName evidence="6">Serine-rich adhesin for platelets-like isoform X1</fullName>
    </submittedName>
</protein>
<evidence type="ECO:0000256" key="1">
    <source>
        <dbReference type="SAM" id="MobiDB-lite"/>
    </source>
</evidence>
<evidence type="ECO:0000256" key="2">
    <source>
        <dbReference type="SAM" id="Phobius"/>
    </source>
</evidence>
<dbReference type="GeneID" id="106060719"/>
<feature type="compositionally biased region" description="Polar residues" evidence="1">
    <location>
        <begin position="260"/>
        <end position="327"/>
    </location>
</feature>
<keyword evidence="2" id="KW-1133">Transmembrane helix</keyword>
<evidence type="ECO:0000259" key="4">
    <source>
        <dbReference type="PROSITE" id="PS50234"/>
    </source>
</evidence>
<dbReference type="Pfam" id="PF00092">
    <property type="entry name" value="VWA"/>
    <property type="match status" value="2"/>
</dbReference>
<dbReference type="PANTHER" id="PTHR24020:SF20">
    <property type="entry name" value="PH DOMAIN-CONTAINING PROTEIN"/>
    <property type="match status" value="1"/>
</dbReference>
<feature type="compositionally biased region" description="Polar residues" evidence="1">
    <location>
        <begin position="339"/>
        <end position="397"/>
    </location>
</feature>
<feature type="compositionally biased region" description="Low complexity" evidence="1">
    <location>
        <begin position="244"/>
        <end position="259"/>
    </location>
</feature>
<evidence type="ECO:0000256" key="3">
    <source>
        <dbReference type="SAM" id="SignalP"/>
    </source>
</evidence>
<proteinExistence type="predicted"/>
<dbReference type="InterPro" id="IPR036465">
    <property type="entry name" value="vWFA_dom_sf"/>
</dbReference>
<feature type="compositionally biased region" description="Basic residues" evidence="1">
    <location>
        <begin position="398"/>
        <end position="410"/>
    </location>
</feature>
<evidence type="ECO:0000313" key="6">
    <source>
        <dbReference type="RefSeq" id="XP_055882084.1"/>
    </source>
</evidence>
<dbReference type="PROSITE" id="PS50234">
    <property type="entry name" value="VWFA"/>
    <property type="match status" value="1"/>
</dbReference>
<feature type="compositionally biased region" description="Polar residues" evidence="1">
    <location>
        <begin position="226"/>
        <end position="239"/>
    </location>
</feature>
<accession>A0A9W3A4I3</accession>
<feature type="transmembrane region" description="Helical" evidence="2">
    <location>
        <begin position="772"/>
        <end position="794"/>
    </location>
</feature>
<feature type="signal peptide" evidence="3">
    <location>
        <begin position="1"/>
        <end position="26"/>
    </location>
</feature>
<name>A0A9W3A4I3_BIOGL</name>
<feature type="compositionally biased region" description="Basic and acidic residues" evidence="1">
    <location>
        <begin position="328"/>
        <end position="338"/>
    </location>
</feature>
<dbReference type="Proteomes" id="UP001165740">
    <property type="component" value="Chromosome 4"/>
</dbReference>
<dbReference type="OrthoDB" id="6162049at2759"/>
<feature type="region of interest" description="Disordered" evidence="1">
    <location>
        <begin position="460"/>
        <end position="499"/>
    </location>
</feature>
<gene>
    <name evidence="6" type="primary">LOC106060719</name>
</gene>
<dbReference type="CDD" id="cd01450">
    <property type="entry name" value="vWFA_subfamily_ECM"/>
    <property type="match status" value="1"/>
</dbReference>
<feature type="compositionally biased region" description="Low complexity" evidence="1">
    <location>
        <begin position="460"/>
        <end position="494"/>
    </location>
</feature>
<organism evidence="5 6">
    <name type="scientific">Biomphalaria glabrata</name>
    <name type="common">Bloodfluke planorb</name>
    <name type="synonym">Freshwater snail</name>
    <dbReference type="NCBI Taxonomy" id="6526"/>
    <lineage>
        <taxon>Eukaryota</taxon>
        <taxon>Metazoa</taxon>
        <taxon>Spiralia</taxon>
        <taxon>Lophotrochozoa</taxon>
        <taxon>Mollusca</taxon>
        <taxon>Gastropoda</taxon>
        <taxon>Heterobranchia</taxon>
        <taxon>Euthyneura</taxon>
        <taxon>Panpulmonata</taxon>
        <taxon>Hygrophila</taxon>
        <taxon>Lymnaeoidea</taxon>
        <taxon>Planorbidae</taxon>
        <taxon>Biomphalaria</taxon>
    </lineage>
</organism>
<dbReference type="InterPro" id="IPR050525">
    <property type="entry name" value="ECM_Assembly_Org"/>
</dbReference>
<keyword evidence="2" id="KW-0812">Transmembrane</keyword>